<sequence>MSNKTLEEYSVYSSFDIKKHQETFINYLEVLILEDGTVEYAVPSHQGKALELACKKLNKTKKEIEDMCPREYYCDYLTWLLGIAKSVSVWGNCAEHFIVYKTINKKQIATLKRLKKHGLYKGNIPII</sequence>
<name>A0ABV1CBE2_9FIRM</name>
<organism evidence="1 2">
    <name type="scientific">Peptoniphilus hominis</name>
    <name type="common">ex Hitch et al. 2025</name>
    <dbReference type="NCBI Taxonomy" id="3133174"/>
    <lineage>
        <taxon>Bacteria</taxon>
        <taxon>Bacillati</taxon>
        <taxon>Bacillota</taxon>
        <taxon>Tissierellia</taxon>
        <taxon>Tissierellales</taxon>
        <taxon>Peptoniphilaceae</taxon>
        <taxon>Peptoniphilus</taxon>
    </lineage>
</organism>
<keyword evidence="2" id="KW-1185">Reference proteome</keyword>
<evidence type="ECO:0000313" key="1">
    <source>
        <dbReference type="EMBL" id="MEQ2400128.1"/>
    </source>
</evidence>
<accession>A0ABV1CBE2</accession>
<dbReference type="Proteomes" id="UP001447979">
    <property type="component" value="Unassembled WGS sequence"/>
</dbReference>
<comment type="caution">
    <text evidence="1">The sequence shown here is derived from an EMBL/GenBank/DDBJ whole genome shotgun (WGS) entry which is preliminary data.</text>
</comment>
<dbReference type="RefSeq" id="WP_349169804.1">
    <property type="nucleotide sequence ID" value="NZ_JBBMFO010000001.1"/>
</dbReference>
<evidence type="ECO:0000313" key="2">
    <source>
        <dbReference type="Proteomes" id="UP001447979"/>
    </source>
</evidence>
<dbReference type="EMBL" id="JBBMFO010000001">
    <property type="protein sequence ID" value="MEQ2400128.1"/>
    <property type="molecule type" value="Genomic_DNA"/>
</dbReference>
<reference evidence="1 2" key="1">
    <citation type="submission" date="2024-03" db="EMBL/GenBank/DDBJ databases">
        <title>Human intestinal bacterial collection.</title>
        <authorList>
            <person name="Pauvert C."/>
            <person name="Hitch T.C.A."/>
            <person name="Clavel T."/>
        </authorList>
    </citation>
    <scope>NUCLEOTIDE SEQUENCE [LARGE SCALE GENOMIC DNA]</scope>
    <source>
        <strain evidence="1 2">CLA-SR-H025</strain>
    </source>
</reference>
<proteinExistence type="predicted"/>
<gene>
    <name evidence="1" type="ORF">WMO19_00760</name>
</gene>
<protein>
    <submittedName>
        <fullName evidence="1">Uncharacterized protein</fullName>
    </submittedName>
</protein>